<dbReference type="GO" id="GO:0030286">
    <property type="term" value="C:dynein complex"/>
    <property type="evidence" value="ECO:0007669"/>
    <property type="project" value="UniProtKB-KW"/>
</dbReference>
<evidence type="ECO:0000256" key="12">
    <source>
        <dbReference type="ARBA" id="ARBA00023288"/>
    </source>
</evidence>
<comment type="similarity">
    <text evidence="15">Belongs to the small GTPase superfamily. Rheb family.</text>
</comment>
<dbReference type="InterPro" id="IPR005225">
    <property type="entry name" value="Small_GTP-bd"/>
</dbReference>
<dbReference type="AlphaFoldDB" id="A0A7R9QHI1"/>
<evidence type="ECO:0000256" key="10">
    <source>
        <dbReference type="ARBA" id="ARBA00023134"/>
    </source>
</evidence>
<comment type="similarity">
    <text evidence="2">Belongs to the dynactin subunit 2 family.</text>
</comment>
<dbReference type="GO" id="GO:0005869">
    <property type="term" value="C:dynactin complex"/>
    <property type="evidence" value="ECO:0007669"/>
    <property type="project" value="InterPro"/>
</dbReference>
<evidence type="ECO:0000256" key="14">
    <source>
        <dbReference type="ARBA" id="ARBA00037811"/>
    </source>
</evidence>
<dbReference type="Pfam" id="PF04912">
    <property type="entry name" value="Dynamitin"/>
    <property type="match status" value="1"/>
</dbReference>
<dbReference type="PANTHER" id="PTHR24070">
    <property type="entry name" value="RAS, DI-RAS, AND RHEB FAMILY MEMBERS OF SMALL GTPASE SUPERFAMILY"/>
    <property type="match status" value="1"/>
</dbReference>
<dbReference type="InterPro" id="IPR028133">
    <property type="entry name" value="Dynamitin"/>
</dbReference>
<evidence type="ECO:0000256" key="16">
    <source>
        <dbReference type="ARBA" id="ARBA00049117"/>
    </source>
</evidence>
<accession>A0A7R9QHI1</accession>
<keyword evidence="6" id="KW-0547">Nucleotide-binding</keyword>
<dbReference type="PRINTS" id="PR00449">
    <property type="entry name" value="RASTRNSFRMNG"/>
</dbReference>
<evidence type="ECO:0000313" key="19">
    <source>
        <dbReference type="Proteomes" id="UP000728032"/>
    </source>
</evidence>
<dbReference type="InterPro" id="IPR001806">
    <property type="entry name" value="Small_GTPase"/>
</dbReference>
<evidence type="ECO:0000256" key="17">
    <source>
        <dbReference type="SAM" id="Coils"/>
    </source>
</evidence>
<dbReference type="CDD" id="cd04137">
    <property type="entry name" value="RheB"/>
    <property type="match status" value="1"/>
</dbReference>
<dbReference type="SMART" id="SM00175">
    <property type="entry name" value="RAB"/>
    <property type="match status" value="1"/>
</dbReference>
<dbReference type="PROSITE" id="PS51421">
    <property type="entry name" value="RAS"/>
    <property type="match status" value="1"/>
</dbReference>
<feature type="coiled-coil region" evidence="17">
    <location>
        <begin position="337"/>
        <end position="387"/>
    </location>
</feature>
<evidence type="ECO:0000256" key="4">
    <source>
        <dbReference type="ARBA" id="ARBA00022490"/>
    </source>
</evidence>
<dbReference type="GO" id="GO:0007017">
    <property type="term" value="P:microtubule-based process"/>
    <property type="evidence" value="ECO:0007669"/>
    <property type="project" value="InterPro"/>
</dbReference>
<evidence type="ECO:0000313" key="18">
    <source>
        <dbReference type="EMBL" id="CAD7645947.1"/>
    </source>
</evidence>
<sequence length="688" mass="77587">MAVKQRKIALMGFRSVGKSSLTLQFVEGQFVDSYDPTIENTFVKNVKVKGQEYSLRLVDTAGQDEYSIFPQAYAIDIHGYCLVYSQKSFEVVRVIYEKLLDMTGKVHVPIVLVANKVDLHMERCVSYEEGKRLADYMKADFVEVSAKDNSAVTDFFHKLIVSIERGGKESTDNTNEKKSVGAITGLLFIEFFEKLLALPFQSYTAADGVMGLDMKRHVAVMAIITTVRNRYKEKYGSRLTAFPNTCRSPADSGESIGDQLVIFLEWMDSRSKYANLPFVAIGERDVFETDDMPEADQSVVREPLFDASIDVISCGTLEAFNRFNDTKSDTHLEKTTNESLLEKYNRLTDEIKQLVDSTSKEDTNDSNKDLLSKVDKLSEQLQDLQVLRFDNTNTLKDVFESIDKPMAKSDPKSDPNDSQLRYKLWYKPEKNNVNELSKINSLEQRIKAIESVLGANENKLLLLNNHFKDKSLNETVHELSAKVSQFDQNSLERVDSRLHMITDKLSQIADRKQQFDDLEKSSKINELSDLINKTEKSRSTLPTVLQRLEALNELQEQALQFSSGLSYLDALETQISESMKTNEKELQTLKKSFETNALQISTSDVSSNAITSDNNGLTRKYGVLIPLHHDWALDTLLVILLNMIRTDHSLTTSTGSAGVIANFPVPNETTKSSSFASLVLPTAFRALL</sequence>
<dbReference type="SMART" id="SM00174">
    <property type="entry name" value="RHO"/>
    <property type="match status" value="1"/>
</dbReference>
<dbReference type="Pfam" id="PF00071">
    <property type="entry name" value="Ras"/>
    <property type="match status" value="1"/>
</dbReference>
<evidence type="ECO:0000256" key="5">
    <source>
        <dbReference type="ARBA" id="ARBA00022723"/>
    </source>
</evidence>
<dbReference type="NCBIfam" id="TIGR00231">
    <property type="entry name" value="small_GTP"/>
    <property type="match status" value="1"/>
</dbReference>
<evidence type="ECO:0000256" key="15">
    <source>
        <dbReference type="ARBA" id="ARBA00037969"/>
    </source>
</evidence>
<dbReference type="EMBL" id="CAJPVJ010002214">
    <property type="protein sequence ID" value="CAG2165941.1"/>
    <property type="molecule type" value="Genomic_DNA"/>
</dbReference>
<dbReference type="GO" id="GO:0005789">
    <property type="term" value="C:endoplasmic reticulum membrane"/>
    <property type="evidence" value="ECO:0007669"/>
    <property type="project" value="UniProtKB-SubCell"/>
</dbReference>
<evidence type="ECO:0000256" key="3">
    <source>
        <dbReference type="ARBA" id="ARBA00022481"/>
    </source>
</evidence>
<evidence type="ECO:0000256" key="8">
    <source>
        <dbReference type="ARBA" id="ARBA00022842"/>
    </source>
</evidence>
<dbReference type="GO" id="GO:0003924">
    <property type="term" value="F:GTPase activity"/>
    <property type="evidence" value="ECO:0007669"/>
    <property type="project" value="InterPro"/>
</dbReference>
<dbReference type="FunFam" id="3.40.50.300:FF:000273">
    <property type="entry name" value="GTP-binding protein Rheb homolog"/>
    <property type="match status" value="1"/>
</dbReference>
<dbReference type="EMBL" id="OC917039">
    <property type="protein sequence ID" value="CAD7645947.1"/>
    <property type="molecule type" value="Genomic_DNA"/>
</dbReference>
<dbReference type="GO" id="GO:0046872">
    <property type="term" value="F:metal ion binding"/>
    <property type="evidence" value="ECO:0007669"/>
    <property type="project" value="UniProtKB-KW"/>
</dbReference>
<dbReference type="PROSITE" id="PS51420">
    <property type="entry name" value="RHO"/>
    <property type="match status" value="1"/>
</dbReference>
<name>A0A7R9QHI1_9ACAR</name>
<dbReference type="PROSITE" id="PS51419">
    <property type="entry name" value="RAB"/>
    <property type="match status" value="1"/>
</dbReference>
<keyword evidence="17" id="KW-0175">Coiled coil</keyword>
<evidence type="ECO:0000256" key="11">
    <source>
        <dbReference type="ARBA" id="ARBA00023136"/>
    </source>
</evidence>
<keyword evidence="3" id="KW-0488">Methylation</keyword>
<keyword evidence="4" id="KW-0963">Cytoplasm</keyword>
<comment type="subcellular location">
    <subcellularLocation>
        <location evidence="1">Cytoplasm</location>
    </subcellularLocation>
    <subcellularLocation>
        <location evidence="14">Endoplasmic reticulum membrane</location>
        <topology evidence="14">Lipid-anchor</topology>
        <orientation evidence="14">Cytoplasmic side</orientation>
    </subcellularLocation>
</comment>
<evidence type="ECO:0000256" key="7">
    <source>
        <dbReference type="ARBA" id="ARBA00022801"/>
    </source>
</evidence>
<dbReference type="OrthoDB" id="4977at2759"/>
<dbReference type="SUPFAM" id="SSF52540">
    <property type="entry name" value="P-loop containing nucleoside triphosphate hydrolases"/>
    <property type="match status" value="1"/>
</dbReference>
<protein>
    <submittedName>
        <fullName evidence="18">Uncharacterized protein</fullName>
    </submittedName>
</protein>
<evidence type="ECO:0000256" key="13">
    <source>
        <dbReference type="ARBA" id="ARBA00023289"/>
    </source>
</evidence>
<keyword evidence="10" id="KW-0342">GTP-binding</keyword>
<dbReference type="SMART" id="SM00173">
    <property type="entry name" value="RAS"/>
    <property type="match status" value="1"/>
</dbReference>
<reference evidence="18" key="1">
    <citation type="submission" date="2020-11" db="EMBL/GenBank/DDBJ databases">
        <authorList>
            <person name="Tran Van P."/>
        </authorList>
    </citation>
    <scope>NUCLEOTIDE SEQUENCE</scope>
</reference>
<evidence type="ECO:0000256" key="9">
    <source>
        <dbReference type="ARBA" id="ARBA00023017"/>
    </source>
</evidence>
<comment type="catalytic activity">
    <reaction evidence="16">
        <text>GTP + H2O = GDP + phosphate + H(+)</text>
        <dbReference type="Rhea" id="RHEA:19669"/>
        <dbReference type="ChEBI" id="CHEBI:15377"/>
        <dbReference type="ChEBI" id="CHEBI:15378"/>
        <dbReference type="ChEBI" id="CHEBI:37565"/>
        <dbReference type="ChEBI" id="CHEBI:43474"/>
        <dbReference type="ChEBI" id="CHEBI:58189"/>
    </reaction>
    <physiologicalReaction direction="left-to-right" evidence="16">
        <dbReference type="Rhea" id="RHEA:19670"/>
    </physiologicalReaction>
</comment>
<keyword evidence="8" id="KW-0460">Magnesium</keyword>
<keyword evidence="11" id="KW-0472">Membrane</keyword>
<dbReference type="Gene3D" id="3.40.50.300">
    <property type="entry name" value="P-loop containing nucleotide triphosphate hydrolases"/>
    <property type="match status" value="1"/>
</dbReference>
<evidence type="ECO:0000256" key="1">
    <source>
        <dbReference type="ARBA" id="ARBA00004496"/>
    </source>
</evidence>
<organism evidence="18">
    <name type="scientific">Oppiella nova</name>
    <dbReference type="NCBI Taxonomy" id="334625"/>
    <lineage>
        <taxon>Eukaryota</taxon>
        <taxon>Metazoa</taxon>
        <taxon>Ecdysozoa</taxon>
        <taxon>Arthropoda</taxon>
        <taxon>Chelicerata</taxon>
        <taxon>Arachnida</taxon>
        <taxon>Acari</taxon>
        <taxon>Acariformes</taxon>
        <taxon>Sarcoptiformes</taxon>
        <taxon>Oribatida</taxon>
        <taxon>Brachypylina</taxon>
        <taxon>Oppioidea</taxon>
        <taxon>Oppiidae</taxon>
        <taxon>Oppiella</taxon>
    </lineage>
</organism>
<keyword evidence="7" id="KW-0378">Hydrolase</keyword>
<keyword evidence="9" id="KW-0243">Dynein</keyword>
<keyword evidence="12" id="KW-0449">Lipoprotein</keyword>
<gene>
    <name evidence="18" type="ORF">ONB1V03_LOCUS5475</name>
</gene>
<evidence type="ECO:0000256" key="6">
    <source>
        <dbReference type="ARBA" id="ARBA00022741"/>
    </source>
</evidence>
<dbReference type="InterPro" id="IPR027417">
    <property type="entry name" value="P-loop_NTPase"/>
</dbReference>
<evidence type="ECO:0000256" key="2">
    <source>
        <dbReference type="ARBA" id="ARBA00006176"/>
    </source>
</evidence>
<keyword evidence="5" id="KW-0479">Metal-binding</keyword>
<keyword evidence="13" id="KW-0636">Prenylation</keyword>
<dbReference type="Proteomes" id="UP000728032">
    <property type="component" value="Unassembled WGS sequence"/>
</dbReference>
<dbReference type="GO" id="GO:0005525">
    <property type="term" value="F:GTP binding"/>
    <property type="evidence" value="ECO:0007669"/>
    <property type="project" value="UniProtKB-KW"/>
</dbReference>
<dbReference type="InterPro" id="IPR020849">
    <property type="entry name" value="Small_GTPase_Ras-type"/>
</dbReference>
<keyword evidence="19" id="KW-1185">Reference proteome</keyword>
<dbReference type="GO" id="GO:0007165">
    <property type="term" value="P:signal transduction"/>
    <property type="evidence" value="ECO:0007669"/>
    <property type="project" value="InterPro"/>
</dbReference>
<proteinExistence type="inferred from homology"/>